<evidence type="ECO:0000256" key="3">
    <source>
        <dbReference type="SAM" id="SignalP"/>
    </source>
</evidence>
<sequence>MPKRRLLLVYLVVGSVVVRADLDCVSGFQSCPNQHRGLCCAQTSSCIPLAGGTTVLCCPSDRSCDRIRPITCDIREQDPDANPKAPIKTIVSDADLPRCGKEWCCPFGYECEGGRECVKNQDQSKEPVRRKTSSSVRTSSTSSWSRTTTATGRPSPHSSSSSTAASPSSESSSGPASVTAPSSSPSPAPPDAAPPSNNRGAVIGGTIGGTLAALAILAAVILLIRRRRRSSSNSSHHQRPPFGQVISAPLLNQDSYRSDFLRAKQAGRLPPTPPPAQRPASRLTRWGIPTPAIPNPFTSPVVGSPSSPNDAARSSITSLEELTARTGHVGGSRLAPIRTMRPSDFRRSRHVRHQRASENIDVFADPDIAPSADFRHDANRDTSLTVMMEQAGLGDLRRGRPYVPGTTPRI</sequence>
<gene>
    <name evidence="4" type="ORF">XA68_14372</name>
</gene>
<feature type="compositionally biased region" description="Low complexity" evidence="1">
    <location>
        <begin position="133"/>
        <end position="183"/>
    </location>
</feature>
<reference evidence="4 5" key="2">
    <citation type="journal article" date="2017" name="Sci. Rep.">
        <title>Ant-infecting Ophiocordyceps genomes reveal a high diversity of potential behavioral manipulation genes and a possible major role for enterotoxins.</title>
        <authorList>
            <person name="de Bekker C."/>
            <person name="Ohm R.A."/>
            <person name="Evans H.C."/>
            <person name="Brachmann A."/>
            <person name="Hughes D.P."/>
        </authorList>
    </citation>
    <scope>NUCLEOTIDE SEQUENCE [LARGE SCALE GENOMIC DNA]</scope>
    <source>
        <strain evidence="4 5">SC16a</strain>
    </source>
</reference>
<keyword evidence="5" id="KW-1185">Reference proteome</keyword>
<accession>A0A2A9PAI6</accession>
<comment type="caution">
    <text evidence="4">The sequence shown here is derived from an EMBL/GenBank/DDBJ whole genome shotgun (WGS) entry which is preliminary data.</text>
</comment>
<keyword evidence="2" id="KW-0812">Transmembrane</keyword>
<feature type="region of interest" description="Disordered" evidence="1">
    <location>
        <begin position="265"/>
        <end position="314"/>
    </location>
</feature>
<feature type="compositionally biased region" description="Polar residues" evidence="1">
    <location>
        <begin position="304"/>
        <end position="314"/>
    </location>
</feature>
<dbReference type="AlphaFoldDB" id="A0A2A9PAI6"/>
<feature type="region of interest" description="Disordered" evidence="1">
    <location>
        <begin position="230"/>
        <end position="249"/>
    </location>
</feature>
<evidence type="ECO:0000313" key="5">
    <source>
        <dbReference type="Proteomes" id="UP000037136"/>
    </source>
</evidence>
<dbReference type="EMBL" id="LAZP02000349">
    <property type="protein sequence ID" value="PFH57932.1"/>
    <property type="molecule type" value="Genomic_DNA"/>
</dbReference>
<keyword evidence="2" id="KW-1133">Transmembrane helix</keyword>
<evidence type="ECO:0008006" key="6">
    <source>
        <dbReference type="Google" id="ProtNLM"/>
    </source>
</evidence>
<proteinExistence type="predicted"/>
<organism evidence="4 5">
    <name type="scientific">Ophiocordyceps unilateralis</name>
    <name type="common">Zombie-ant fungus</name>
    <name type="synonym">Torrubia unilateralis</name>
    <dbReference type="NCBI Taxonomy" id="268505"/>
    <lineage>
        <taxon>Eukaryota</taxon>
        <taxon>Fungi</taxon>
        <taxon>Dikarya</taxon>
        <taxon>Ascomycota</taxon>
        <taxon>Pezizomycotina</taxon>
        <taxon>Sordariomycetes</taxon>
        <taxon>Hypocreomycetidae</taxon>
        <taxon>Hypocreales</taxon>
        <taxon>Ophiocordycipitaceae</taxon>
        <taxon>Ophiocordyceps</taxon>
    </lineage>
</organism>
<evidence type="ECO:0000313" key="4">
    <source>
        <dbReference type="EMBL" id="PFH57932.1"/>
    </source>
</evidence>
<feature type="compositionally biased region" description="Pro residues" evidence="1">
    <location>
        <begin position="184"/>
        <end position="193"/>
    </location>
</feature>
<reference evidence="4 5" key="1">
    <citation type="journal article" date="2015" name="BMC Genomics">
        <title>Gene expression during zombie ant biting behavior reflects the complexity underlying fungal parasitic behavioral manipulation.</title>
        <authorList>
            <person name="de Bekker C."/>
            <person name="Ohm R.A."/>
            <person name="Loreto R.G."/>
            <person name="Sebastian A."/>
            <person name="Albert I."/>
            <person name="Merrow M."/>
            <person name="Brachmann A."/>
            <person name="Hughes D.P."/>
        </authorList>
    </citation>
    <scope>NUCLEOTIDE SEQUENCE [LARGE SCALE GENOMIC DNA]</scope>
    <source>
        <strain evidence="4 5">SC16a</strain>
    </source>
</reference>
<name>A0A2A9PAI6_OPHUN</name>
<feature type="transmembrane region" description="Helical" evidence="2">
    <location>
        <begin position="201"/>
        <end position="224"/>
    </location>
</feature>
<keyword evidence="3" id="KW-0732">Signal</keyword>
<evidence type="ECO:0000256" key="2">
    <source>
        <dbReference type="SAM" id="Phobius"/>
    </source>
</evidence>
<keyword evidence="2" id="KW-0472">Membrane</keyword>
<dbReference type="STRING" id="268505.A0A2A9PAI6"/>
<protein>
    <recommendedName>
        <fullName evidence="6">Mid2 domain-containing protein</fullName>
    </recommendedName>
</protein>
<feature type="signal peptide" evidence="3">
    <location>
        <begin position="1"/>
        <end position="20"/>
    </location>
</feature>
<feature type="region of interest" description="Disordered" evidence="1">
    <location>
        <begin position="120"/>
        <end position="199"/>
    </location>
</feature>
<feature type="compositionally biased region" description="Basic and acidic residues" evidence="1">
    <location>
        <begin position="120"/>
        <end position="129"/>
    </location>
</feature>
<evidence type="ECO:0000256" key="1">
    <source>
        <dbReference type="SAM" id="MobiDB-lite"/>
    </source>
</evidence>
<feature type="chain" id="PRO_5013083568" description="Mid2 domain-containing protein" evidence="3">
    <location>
        <begin position="21"/>
        <end position="410"/>
    </location>
</feature>
<dbReference type="Proteomes" id="UP000037136">
    <property type="component" value="Unassembled WGS sequence"/>
</dbReference>
<dbReference type="OrthoDB" id="5338512at2759"/>